<evidence type="ECO:0000313" key="3">
    <source>
        <dbReference type="EMBL" id="ASK65276.1"/>
    </source>
</evidence>
<evidence type="ECO:0000256" key="1">
    <source>
        <dbReference type="SAM" id="MobiDB-lite"/>
    </source>
</evidence>
<protein>
    <recommendedName>
        <fullName evidence="2">GmrSD restriction endonucleases N-terminal domain-containing protein</fullName>
    </recommendedName>
</protein>
<keyword evidence="4" id="KW-1185">Reference proteome</keyword>
<feature type="region of interest" description="Disordered" evidence="1">
    <location>
        <begin position="1"/>
        <end position="76"/>
    </location>
</feature>
<dbReference type="PANTHER" id="PTHR39639">
    <property type="entry name" value="CHROMOSOME 16, WHOLE GENOME SHOTGUN SEQUENCE"/>
    <property type="match status" value="1"/>
</dbReference>
<feature type="domain" description="GmrSD restriction endonucleases N-terminal" evidence="2">
    <location>
        <begin position="116"/>
        <end position="252"/>
    </location>
</feature>
<evidence type="ECO:0000313" key="4">
    <source>
        <dbReference type="Proteomes" id="UP000198398"/>
    </source>
</evidence>
<evidence type="ECO:0000259" key="2">
    <source>
        <dbReference type="Pfam" id="PF03235"/>
    </source>
</evidence>
<dbReference type="Pfam" id="PF03235">
    <property type="entry name" value="GmrSD_N"/>
    <property type="match status" value="1"/>
</dbReference>
<proteinExistence type="predicted"/>
<dbReference type="KEGG" id="brv:CFK39_04885"/>
<organism evidence="3 4">
    <name type="scientific">Brachybacterium avium</name>
    <dbReference type="NCBI Taxonomy" id="2017485"/>
    <lineage>
        <taxon>Bacteria</taxon>
        <taxon>Bacillati</taxon>
        <taxon>Actinomycetota</taxon>
        <taxon>Actinomycetes</taxon>
        <taxon>Micrococcales</taxon>
        <taxon>Dermabacteraceae</taxon>
        <taxon>Brachybacterium</taxon>
    </lineage>
</organism>
<dbReference type="EMBL" id="CP022316">
    <property type="protein sequence ID" value="ASK65276.1"/>
    <property type="molecule type" value="Genomic_DNA"/>
</dbReference>
<gene>
    <name evidence="3" type="ORF">CFK39_04885</name>
</gene>
<sequence>MGLGSRGPQRSEDTRPAGPRGGGAALEGVEKVLTRGTSSAMTNGGDMTSPHISGEETEVEDSSNEPAGSTPSASDTLRHFTADFDVDGVVRRLKTGNFIVPNFNPAPAPEAEYAGFQRNFVWTKKQKDRFIESLLLGFPIPGIFLVEQPGKKYLVLDGQQRLRTLRDFVTGTDSVTERTFRLSGLGDESRFYGKAFADLDEADRDLLLNTFLQVTIVVPREAGNLQGVYQLFERINSGGTKLQPQEIRIALYAGSRVDALRELNDDPHWREIFGRKNLRLKDTELILRYLALRRVAQSYDEFDWTREAPQTASEAHTHGNYLFYRAPLSQFLNTYLESLGDNGTPDVKAMETFRAVVKVLSQVGPTALRLEDSAQINAAHADAMLVGLSMSPRIQNLADSLQSNPGKDFTEEVGNIASGIDQRLADLLQNDEYQRAIRESTSHLASVYARLKFTSESFRDL</sequence>
<feature type="compositionally biased region" description="Polar residues" evidence="1">
    <location>
        <begin position="35"/>
        <end position="46"/>
    </location>
</feature>
<dbReference type="Proteomes" id="UP000198398">
    <property type="component" value="Chromosome"/>
</dbReference>
<name>A0A220UBF6_9MICO</name>
<dbReference type="AlphaFoldDB" id="A0A220UBF6"/>
<dbReference type="PANTHER" id="PTHR39639:SF1">
    <property type="entry name" value="DUF262 DOMAIN-CONTAINING PROTEIN"/>
    <property type="match status" value="1"/>
</dbReference>
<accession>A0A220UBF6</accession>
<reference evidence="4" key="1">
    <citation type="submission" date="2017-07" db="EMBL/GenBank/DDBJ databases">
        <title>Brachybacterium sp. VR2415.</title>
        <authorList>
            <person name="Tak E.J."/>
            <person name="Bae J.-W."/>
        </authorList>
    </citation>
    <scope>NUCLEOTIDE SEQUENCE [LARGE SCALE GENOMIC DNA]</scope>
    <source>
        <strain evidence="4">VR2415</strain>
    </source>
</reference>
<dbReference type="InterPro" id="IPR004919">
    <property type="entry name" value="GmrSD_N"/>
</dbReference>
<feature type="compositionally biased region" description="Polar residues" evidence="1">
    <location>
        <begin position="64"/>
        <end position="75"/>
    </location>
</feature>